<name>A0A7C3PHX8_9CYAN</name>
<organism evidence="3">
    <name type="scientific">Oscillatoriales cyanobacterium SpSt-418</name>
    <dbReference type="NCBI Taxonomy" id="2282169"/>
    <lineage>
        <taxon>Bacteria</taxon>
        <taxon>Bacillati</taxon>
        <taxon>Cyanobacteriota</taxon>
        <taxon>Cyanophyceae</taxon>
        <taxon>Oscillatoriophycideae</taxon>
        <taxon>Oscillatoriales</taxon>
    </lineage>
</organism>
<dbReference type="GO" id="GO:0008800">
    <property type="term" value="F:beta-lactamase activity"/>
    <property type="evidence" value="ECO:0007669"/>
    <property type="project" value="InterPro"/>
</dbReference>
<evidence type="ECO:0000313" key="3">
    <source>
        <dbReference type="EMBL" id="HFM98400.1"/>
    </source>
</evidence>
<gene>
    <name evidence="3" type="ORF">ENR64_11715</name>
</gene>
<dbReference type="GO" id="GO:0030655">
    <property type="term" value="P:beta-lactam antibiotic catabolic process"/>
    <property type="evidence" value="ECO:0007669"/>
    <property type="project" value="InterPro"/>
</dbReference>
<dbReference type="Gene3D" id="2.60.40.3500">
    <property type="match status" value="1"/>
</dbReference>
<dbReference type="EMBL" id="DSRU01000169">
    <property type="protein sequence ID" value="HFM98400.1"/>
    <property type="molecule type" value="Genomic_DNA"/>
</dbReference>
<proteinExistence type="predicted"/>
<reference evidence="3" key="1">
    <citation type="journal article" date="2020" name="mSystems">
        <title>Genome- and Community-Level Interaction Insights into Carbon Utilization and Element Cycling Functions of Hydrothermarchaeota in Hydrothermal Sediment.</title>
        <authorList>
            <person name="Zhou Z."/>
            <person name="Liu Y."/>
            <person name="Xu W."/>
            <person name="Pan J."/>
            <person name="Luo Z.H."/>
            <person name="Li M."/>
        </authorList>
    </citation>
    <scope>NUCLEOTIDE SEQUENCE [LARGE SCALE GENOMIC DNA]</scope>
    <source>
        <strain evidence="3">SpSt-418</strain>
    </source>
</reference>
<feature type="domain" description="Beta-lactamase class A catalytic" evidence="2">
    <location>
        <begin position="207"/>
        <end position="417"/>
    </location>
</feature>
<comment type="caution">
    <text evidence="3">The sequence shown here is derived from an EMBL/GenBank/DDBJ whole genome shotgun (WGS) entry which is preliminary data.</text>
</comment>
<dbReference type="PANTHER" id="PTHR35333:SF4">
    <property type="entry name" value="SLR0121 PROTEIN"/>
    <property type="match status" value="1"/>
</dbReference>
<evidence type="ECO:0000259" key="1">
    <source>
        <dbReference type="Pfam" id="PF11741"/>
    </source>
</evidence>
<dbReference type="InterPro" id="IPR000871">
    <property type="entry name" value="Beta-lactam_class-A"/>
</dbReference>
<sequence>MHNYQSPSGSQPASPLMNRFARSLFIAAAGGLITATSAIADTLSTWRFDAQQNQLEFATDQSVQPVAQLVPNPDRVVIDLPGIRLKRPKISQPVGGAIQNIRIGQFNASTTRLVVELAPGYRVDPQQVKVTPSSAMRWSVKLPQPTLVNASPEVTPGVTNDQPIAIAVPPAPADSFGDLVPQGASLTWLNDRLVALNTGKFASLRPGMYILDLDNGNHINIGGDRNVPTASVIKLPILIAFFQDVDAGKIRLDETLTITRDVKAGGSGFMQDRPIGSKYTALQTVTNMIIVSDNTATNMIIKRMGGFNAVNSRFRSWGLTNTVVRNWLPDLGATNRTTAREMVTLMAMLETGKLLTPNSRKQAIDILQRVKNKRLLPAGLGSGASIAHKTGYIRSVLGDAGIIYMPNGKRYLAAVLVENNSIPSVARVYIQQVSRIVYSYMLESSNQPTATLPQSANSQTDAAIQIDAAAEVDD</sequence>
<dbReference type="GO" id="GO:0046677">
    <property type="term" value="P:response to antibiotic"/>
    <property type="evidence" value="ECO:0007669"/>
    <property type="project" value="InterPro"/>
</dbReference>
<dbReference type="Gene3D" id="3.40.710.10">
    <property type="entry name" value="DD-peptidase/beta-lactamase superfamily"/>
    <property type="match status" value="1"/>
</dbReference>
<dbReference type="Pfam" id="PF11741">
    <property type="entry name" value="AMIN"/>
    <property type="match status" value="1"/>
</dbReference>
<dbReference type="InterPro" id="IPR021731">
    <property type="entry name" value="AMIN_dom"/>
</dbReference>
<dbReference type="InterPro" id="IPR012338">
    <property type="entry name" value="Beta-lactam/transpept-like"/>
</dbReference>
<evidence type="ECO:0000259" key="2">
    <source>
        <dbReference type="Pfam" id="PF13354"/>
    </source>
</evidence>
<dbReference type="InterPro" id="IPR045155">
    <property type="entry name" value="Beta-lactam_cat"/>
</dbReference>
<protein>
    <submittedName>
        <fullName evidence="3">AMIN domain-containing protein</fullName>
    </submittedName>
</protein>
<dbReference type="SUPFAM" id="SSF56601">
    <property type="entry name" value="beta-lactamase/transpeptidase-like"/>
    <property type="match status" value="1"/>
</dbReference>
<feature type="domain" description="AMIN" evidence="1">
    <location>
        <begin position="45"/>
        <end position="135"/>
    </location>
</feature>
<accession>A0A7C3PHX8</accession>
<dbReference type="AlphaFoldDB" id="A0A7C3PHX8"/>
<dbReference type="Pfam" id="PF13354">
    <property type="entry name" value="Beta-lactamase2"/>
    <property type="match status" value="1"/>
</dbReference>
<dbReference type="PANTHER" id="PTHR35333">
    <property type="entry name" value="BETA-LACTAMASE"/>
    <property type="match status" value="1"/>
</dbReference>